<dbReference type="Proteomes" id="UP000078512">
    <property type="component" value="Unassembled WGS sequence"/>
</dbReference>
<reference evidence="3 4" key="1">
    <citation type="submission" date="2016-05" db="EMBL/GenBank/DDBJ databases">
        <title>Genome sequencing reveals origins of a unique bacterial endosymbiosis in the earliest lineages of terrestrial Fungi.</title>
        <authorList>
            <consortium name="DOE Joint Genome Institute"/>
            <person name="Uehling J."/>
            <person name="Gryganskyi A."/>
            <person name="Hameed K."/>
            <person name="Tschaplinski T."/>
            <person name="Misztal P."/>
            <person name="Wu S."/>
            <person name="Desiro A."/>
            <person name="Vande Pol N."/>
            <person name="Du Z.-Y."/>
            <person name="Zienkiewicz A."/>
            <person name="Zienkiewicz K."/>
            <person name="Morin E."/>
            <person name="Tisserant E."/>
            <person name="Splivallo R."/>
            <person name="Hainaut M."/>
            <person name="Henrissat B."/>
            <person name="Ohm R."/>
            <person name="Kuo A."/>
            <person name="Yan J."/>
            <person name="Lipzen A."/>
            <person name="Nolan M."/>
            <person name="Labutti K."/>
            <person name="Barry K."/>
            <person name="Goldstein A."/>
            <person name="Labbe J."/>
            <person name="Schadt C."/>
            <person name="Tuskan G."/>
            <person name="Grigoriev I."/>
            <person name="Martin F."/>
            <person name="Vilgalys R."/>
            <person name="Bonito G."/>
        </authorList>
    </citation>
    <scope>NUCLEOTIDE SEQUENCE [LARGE SCALE GENOMIC DNA]</scope>
    <source>
        <strain evidence="3 4">AG-77</strain>
    </source>
</reference>
<dbReference type="InterPro" id="IPR039467">
    <property type="entry name" value="TFIIIB_B''_Myb"/>
</dbReference>
<feature type="compositionally biased region" description="Polar residues" evidence="1">
    <location>
        <begin position="37"/>
        <end position="60"/>
    </location>
</feature>
<dbReference type="GO" id="GO:0000126">
    <property type="term" value="C:transcription factor TFIIIB complex"/>
    <property type="evidence" value="ECO:0007669"/>
    <property type="project" value="TreeGrafter"/>
</dbReference>
<dbReference type="SUPFAM" id="SSF46689">
    <property type="entry name" value="Homeodomain-like"/>
    <property type="match status" value="1"/>
</dbReference>
<evidence type="ECO:0000259" key="2">
    <source>
        <dbReference type="SMART" id="SM00717"/>
    </source>
</evidence>
<feature type="compositionally biased region" description="Low complexity" evidence="1">
    <location>
        <begin position="130"/>
        <end position="142"/>
    </location>
</feature>
<keyword evidence="4" id="KW-1185">Reference proteome</keyword>
<dbReference type="GO" id="GO:0001156">
    <property type="term" value="F:TFIIIC-class transcription factor complex binding"/>
    <property type="evidence" value="ECO:0007669"/>
    <property type="project" value="TreeGrafter"/>
</dbReference>
<protein>
    <recommendedName>
        <fullName evidence="2">Myb-like domain-containing protein</fullName>
    </recommendedName>
</protein>
<feature type="compositionally biased region" description="Basic residues" evidence="1">
    <location>
        <begin position="202"/>
        <end position="215"/>
    </location>
</feature>
<feature type="compositionally biased region" description="Acidic residues" evidence="1">
    <location>
        <begin position="227"/>
        <end position="236"/>
    </location>
</feature>
<feature type="compositionally biased region" description="Acidic residues" evidence="1">
    <location>
        <begin position="185"/>
        <end position="197"/>
    </location>
</feature>
<dbReference type="EMBL" id="KV442157">
    <property type="protein sequence ID" value="OAQ22540.1"/>
    <property type="molecule type" value="Genomic_DNA"/>
</dbReference>
<dbReference type="SMART" id="SM00717">
    <property type="entry name" value="SANT"/>
    <property type="match status" value="1"/>
</dbReference>
<feature type="region of interest" description="Disordered" evidence="1">
    <location>
        <begin position="271"/>
        <end position="335"/>
    </location>
</feature>
<dbReference type="STRING" id="1314771.A0A197JBQ9"/>
<dbReference type="Pfam" id="PF15963">
    <property type="entry name" value="Myb_DNA-bind_7"/>
    <property type="match status" value="1"/>
</dbReference>
<dbReference type="OrthoDB" id="272624at2759"/>
<dbReference type="GO" id="GO:0070898">
    <property type="term" value="P:RNA polymerase III preinitiation complex assembly"/>
    <property type="evidence" value="ECO:0007669"/>
    <property type="project" value="TreeGrafter"/>
</dbReference>
<accession>A0A197JBQ9</accession>
<evidence type="ECO:0000256" key="1">
    <source>
        <dbReference type="SAM" id="MobiDB-lite"/>
    </source>
</evidence>
<dbReference type="CDD" id="cd00167">
    <property type="entry name" value="SANT"/>
    <property type="match status" value="1"/>
</dbReference>
<evidence type="ECO:0000313" key="3">
    <source>
        <dbReference type="EMBL" id="OAQ22540.1"/>
    </source>
</evidence>
<name>A0A197JBQ9_9FUNG</name>
<feature type="region of interest" description="Disordered" evidence="1">
    <location>
        <begin position="1"/>
        <end position="238"/>
    </location>
</feature>
<dbReference type="AlphaFoldDB" id="A0A197JBQ9"/>
<feature type="compositionally biased region" description="Basic and acidic residues" evidence="1">
    <location>
        <begin position="313"/>
        <end position="327"/>
    </location>
</feature>
<sequence>MSGISTRIDKGTTRFAPKLKARPNRGKAAAASEDGTPAQTPSIDGSDTGSFGASLTESDIGSTSNNNTGNSTLSTVPEKSAAATASRRLSTATPMSPPSSNIRVMGTPKSPVFSPTKVVSKPAQEIQTPSSSSSAFASSSSSHTPKPVAVAIIPGSSSLATKPPAVKGGASVISLPSTRGRAESEDISGEDEEDENDGFTPPKKKAKAKYIRPKNNRFGVGAAEEPQLTEDGEEIVPDYSDTPMYEFVKDMGTGRRSKIFLEHQKIMDEKRRVKRQEKINREMRIAEGREPSETPAPEGEEDEEYPEGEDDNTSVKKDEKDKQRAKSETVTPKAAPVKTFAPQVRVVDGRIELDMDSLTVDHAVVDAADHLEPLEYVDESAATRFTNSASYSKKNKSEKWSEEDTELFFEALSQWGTDFGIICKIFPKKSRIAIRNKFKREDRINHARVEQALNKKTPIDLESYSQMTNTEFPEVDELGLVKKPEEDGEEPLFDPAFEDEYGDEYADEVMEPQEEIVEDEGGEEIVGSI</sequence>
<dbReference type="PANTHER" id="PTHR22929:SF0">
    <property type="entry name" value="TRANSCRIPTION FACTOR TFIIIB COMPONENT B'' HOMOLOG"/>
    <property type="match status" value="1"/>
</dbReference>
<dbReference type="InterPro" id="IPR009057">
    <property type="entry name" value="Homeodomain-like_sf"/>
</dbReference>
<feature type="domain" description="Myb-like" evidence="2">
    <location>
        <begin position="396"/>
        <end position="444"/>
    </location>
</feature>
<gene>
    <name evidence="3" type="ORF">K457DRAFT_37143</name>
</gene>
<proteinExistence type="predicted"/>
<feature type="compositionally biased region" description="Acidic residues" evidence="1">
    <location>
        <begin position="298"/>
        <end position="312"/>
    </location>
</feature>
<dbReference type="PANTHER" id="PTHR22929">
    <property type="entry name" value="RNA POLYMERASE III TRANSCRIPTION INITIATION FACTOR B"/>
    <property type="match status" value="1"/>
</dbReference>
<evidence type="ECO:0000313" key="4">
    <source>
        <dbReference type="Proteomes" id="UP000078512"/>
    </source>
</evidence>
<dbReference type="InterPro" id="IPR001005">
    <property type="entry name" value="SANT/Myb"/>
</dbReference>
<dbReference type="Gene3D" id="1.10.10.60">
    <property type="entry name" value="Homeodomain-like"/>
    <property type="match status" value="1"/>
</dbReference>
<feature type="compositionally biased region" description="Basic and acidic residues" evidence="1">
    <location>
        <begin position="271"/>
        <end position="292"/>
    </location>
</feature>
<organism evidence="3 4">
    <name type="scientific">Linnemannia elongata AG-77</name>
    <dbReference type="NCBI Taxonomy" id="1314771"/>
    <lineage>
        <taxon>Eukaryota</taxon>
        <taxon>Fungi</taxon>
        <taxon>Fungi incertae sedis</taxon>
        <taxon>Mucoromycota</taxon>
        <taxon>Mortierellomycotina</taxon>
        <taxon>Mortierellomycetes</taxon>
        <taxon>Mortierellales</taxon>
        <taxon>Mortierellaceae</taxon>
        <taxon>Linnemannia</taxon>
    </lineage>
</organism>
<feature type="compositionally biased region" description="Low complexity" evidence="1">
    <location>
        <begin position="61"/>
        <end position="93"/>
    </location>
</feature>